<dbReference type="EMBL" id="FNDK01000009">
    <property type="protein sequence ID" value="SDH69966.1"/>
    <property type="molecule type" value="Genomic_DNA"/>
</dbReference>
<dbReference type="Proteomes" id="UP000199163">
    <property type="component" value="Unassembled WGS sequence"/>
</dbReference>
<keyword evidence="1" id="KW-0472">Membrane</keyword>
<feature type="transmembrane region" description="Helical" evidence="1">
    <location>
        <begin position="79"/>
        <end position="98"/>
    </location>
</feature>
<gene>
    <name evidence="2" type="ORF">SAMN05192534_109122</name>
</gene>
<dbReference type="STRING" id="568899.SAMN05192534_109122"/>
<evidence type="ECO:0000313" key="2">
    <source>
        <dbReference type="EMBL" id="SDH69966.1"/>
    </source>
</evidence>
<dbReference type="AlphaFoldDB" id="A0A1G8EJH5"/>
<evidence type="ECO:0000256" key="1">
    <source>
        <dbReference type="SAM" id="Phobius"/>
    </source>
</evidence>
<organism evidence="2 3">
    <name type="scientific">Alteribacillus persepolensis</name>
    <dbReference type="NCBI Taxonomy" id="568899"/>
    <lineage>
        <taxon>Bacteria</taxon>
        <taxon>Bacillati</taxon>
        <taxon>Bacillota</taxon>
        <taxon>Bacilli</taxon>
        <taxon>Bacillales</taxon>
        <taxon>Bacillaceae</taxon>
        <taxon>Alteribacillus</taxon>
    </lineage>
</organism>
<evidence type="ECO:0000313" key="3">
    <source>
        <dbReference type="Proteomes" id="UP000199163"/>
    </source>
</evidence>
<feature type="transmembrane region" description="Helical" evidence="1">
    <location>
        <begin position="119"/>
        <end position="142"/>
    </location>
</feature>
<sequence>MITRSEFLSYFIAILFVLMMVSVSILLNNPEVIIPEIAALAIAFWVWRISGWMDRPWMIFVSLTGTAIIGFAINQLPLFYFGKLACTLLLMLTFMWLIKSNLSPELTTGLIAVVTDATHRIFLASVSTLSVILTLGIVLFGLNKKQKEKVEIEKKHMVVFLSLLVYGR</sequence>
<keyword evidence="1" id="KW-1133">Transmembrane helix</keyword>
<feature type="transmembrane region" description="Helical" evidence="1">
    <location>
        <begin position="7"/>
        <end position="27"/>
    </location>
</feature>
<reference evidence="2 3" key="1">
    <citation type="submission" date="2016-10" db="EMBL/GenBank/DDBJ databases">
        <authorList>
            <person name="de Groot N.N."/>
        </authorList>
    </citation>
    <scope>NUCLEOTIDE SEQUENCE [LARGE SCALE GENOMIC DNA]</scope>
    <source>
        <strain evidence="2 3">DSM 21632</strain>
    </source>
</reference>
<keyword evidence="1" id="KW-0812">Transmembrane</keyword>
<keyword evidence="3" id="KW-1185">Reference proteome</keyword>
<accession>A0A1G8EJH5</accession>
<feature type="transmembrane region" description="Helical" evidence="1">
    <location>
        <begin position="33"/>
        <end position="50"/>
    </location>
</feature>
<protein>
    <recommendedName>
        <fullName evidence="4">HPP family protein</fullName>
    </recommendedName>
</protein>
<evidence type="ECO:0008006" key="4">
    <source>
        <dbReference type="Google" id="ProtNLM"/>
    </source>
</evidence>
<proteinExistence type="predicted"/>
<name>A0A1G8EJH5_9BACI</name>